<sequence>MTTSAPASLRNSWLADDGNDLSAGEAVGLVGVAMWGGAVACMAISDIIKARGKSDRGHEPDWQRWQREIDGDRFAGAAALIARSRATAEQHFVNRPAVALAAAGMENFDRRGICG</sequence>
<dbReference type="AlphaFoldDB" id="A0A7Z0IVC3"/>
<evidence type="ECO:0000256" key="1">
    <source>
        <dbReference type="SAM" id="Phobius"/>
    </source>
</evidence>
<accession>A0A7Z0IVC3</accession>
<dbReference type="EMBL" id="JACBZR010000002">
    <property type="protein sequence ID" value="NYI81169.1"/>
    <property type="molecule type" value="Genomic_DNA"/>
</dbReference>
<keyword evidence="1" id="KW-0812">Transmembrane</keyword>
<comment type="caution">
    <text evidence="2">The sequence shown here is derived from an EMBL/GenBank/DDBJ whole genome shotgun (WGS) entry which is preliminary data.</text>
</comment>
<keyword evidence="3" id="KW-1185">Reference proteome</keyword>
<organism evidence="2 3">
    <name type="scientific">Nocardioides panzhihuensis</name>
    <dbReference type="NCBI Taxonomy" id="860243"/>
    <lineage>
        <taxon>Bacteria</taxon>
        <taxon>Bacillati</taxon>
        <taxon>Actinomycetota</taxon>
        <taxon>Actinomycetes</taxon>
        <taxon>Propionibacteriales</taxon>
        <taxon>Nocardioidaceae</taxon>
        <taxon>Nocardioides</taxon>
    </lineage>
</organism>
<protein>
    <submittedName>
        <fullName evidence="2">Uncharacterized protein</fullName>
    </submittedName>
</protein>
<keyword evidence="1" id="KW-0472">Membrane</keyword>
<proteinExistence type="predicted"/>
<gene>
    <name evidence="2" type="ORF">BJ988_005877</name>
</gene>
<dbReference type="Proteomes" id="UP000564496">
    <property type="component" value="Unassembled WGS sequence"/>
</dbReference>
<feature type="transmembrane region" description="Helical" evidence="1">
    <location>
        <begin position="26"/>
        <end position="48"/>
    </location>
</feature>
<evidence type="ECO:0000313" key="3">
    <source>
        <dbReference type="Proteomes" id="UP000564496"/>
    </source>
</evidence>
<dbReference type="RefSeq" id="WP_179661757.1">
    <property type="nucleotide sequence ID" value="NZ_JACBZR010000002.1"/>
</dbReference>
<keyword evidence="1" id="KW-1133">Transmembrane helix</keyword>
<name>A0A7Z0IVC3_9ACTN</name>
<reference evidence="2 3" key="1">
    <citation type="submission" date="2020-07" db="EMBL/GenBank/DDBJ databases">
        <title>Sequencing the genomes of 1000 actinobacteria strains.</title>
        <authorList>
            <person name="Klenk H.-P."/>
        </authorList>
    </citation>
    <scope>NUCLEOTIDE SEQUENCE [LARGE SCALE GENOMIC DNA]</scope>
    <source>
        <strain evidence="2 3">DSM 26487</strain>
    </source>
</reference>
<evidence type="ECO:0000313" key="2">
    <source>
        <dbReference type="EMBL" id="NYI81169.1"/>
    </source>
</evidence>